<dbReference type="InterPro" id="IPR000073">
    <property type="entry name" value="AB_hydrolase_1"/>
</dbReference>
<organism evidence="5 6">
    <name type="scientific">Spinacia oleracea</name>
    <name type="common">Spinach</name>
    <dbReference type="NCBI Taxonomy" id="3562"/>
    <lineage>
        <taxon>Eukaryota</taxon>
        <taxon>Viridiplantae</taxon>
        <taxon>Streptophyta</taxon>
        <taxon>Embryophyta</taxon>
        <taxon>Tracheophyta</taxon>
        <taxon>Spermatophyta</taxon>
        <taxon>Magnoliopsida</taxon>
        <taxon>eudicotyledons</taxon>
        <taxon>Gunneridae</taxon>
        <taxon>Pentapetalae</taxon>
        <taxon>Caryophyllales</taxon>
        <taxon>Chenopodiaceae</taxon>
        <taxon>Chenopodioideae</taxon>
        <taxon>Anserineae</taxon>
        <taxon>Spinacia</taxon>
    </lineage>
</organism>
<dbReference type="GeneID" id="110788905"/>
<name>A0A9R0IH61_SPIOL</name>
<dbReference type="GO" id="GO:0047372">
    <property type="term" value="F:monoacylglycerol lipase activity"/>
    <property type="evidence" value="ECO:0000318"/>
    <property type="project" value="GO_Central"/>
</dbReference>
<evidence type="ECO:0000259" key="4">
    <source>
        <dbReference type="Pfam" id="PF00561"/>
    </source>
</evidence>
<keyword evidence="3" id="KW-0472">Membrane</keyword>
<feature type="region of interest" description="Disordered" evidence="2">
    <location>
        <begin position="493"/>
        <end position="536"/>
    </location>
</feature>
<dbReference type="AlphaFoldDB" id="A0A9R0IH61"/>
<dbReference type="PANTHER" id="PTHR10794:SF63">
    <property type="entry name" value="ALPHA_BETA HYDROLASE 1, ISOFORM A"/>
    <property type="match status" value="1"/>
</dbReference>
<dbReference type="Pfam" id="PF00561">
    <property type="entry name" value="Abhydrolase_1"/>
    <property type="match status" value="1"/>
</dbReference>
<protein>
    <submittedName>
        <fullName evidence="6">Uncharacterized protein isoform X1</fullName>
    </submittedName>
</protein>
<dbReference type="GO" id="GO:0034338">
    <property type="term" value="F:short-chain carboxylesterase activity"/>
    <property type="evidence" value="ECO:0000318"/>
    <property type="project" value="GO_Central"/>
</dbReference>
<dbReference type="InterPro" id="IPR050960">
    <property type="entry name" value="AB_hydrolase_4_sf"/>
</dbReference>
<dbReference type="RefSeq" id="XP_021849261.1">
    <property type="nucleotide sequence ID" value="XM_021993569.2"/>
</dbReference>
<evidence type="ECO:0000313" key="5">
    <source>
        <dbReference type="Proteomes" id="UP000813463"/>
    </source>
</evidence>
<dbReference type="OrthoDB" id="247542at2759"/>
<dbReference type="SUPFAM" id="SSF53474">
    <property type="entry name" value="alpha/beta-Hydrolases"/>
    <property type="match status" value="1"/>
</dbReference>
<feature type="transmembrane region" description="Helical" evidence="3">
    <location>
        <begin position="45"/>
        <end position="71"/>
    </location>
</feature>
<keyword evidence="3" id="KW-0812">Transmembrane</keyword>
<feature type="compositionally biased region" description="Polar residues" evidence="2">
    <location>
        <begin position="526"/>
        <end position="536"/>
    </location>
</feature>
<dbReference type="Proteomes" id="UP000813463">
    <property type="component" value="Chromosome 2"/>
</dbReference>
<dbReference type="FunFam" id="3.40.50.1820:FF:000071">
    <property type="entry name" value="Embryogenesis-associated protein EMB8"/>
    <property type="match status" value="1"/>
</dbReference>
<reference evidence="5" key="1">
    <citation type="journal article" date="2021" name="Nat. Commun.">
        <title>Genomic analyses provide insights into spinach domestication and the genetic basis of agronomic traits.</title>
        <authorList>
            <person name="Cai X."/>
            <person name="Sun X."/>
            <person name="Xu C."/>
            <person name="Sun H."/>
            <person name="Wang X."/>
            <person name="Ge C."/>
            <person name="Zhang Z."/>
            <person name="Wang Q."/>
            <person name="Fei Z."/>
            <person name="Jiao C."/>
            <person name="Wang Q."/>
        </authorList>
    </citation>
    <scope>NUCLEOTIDE SEQUENCE [LARGE SCALE GENOMIC DNA]</scope>
    <source>
        <strain evidence="5">cv. Varoflay</strain>
    </source>
</reference>
<proteinExistence type="inferred from homology"/>
<dbReference type="GO" id="GO:0006629">
    <property type="term" value="P:lipid metabolic process"/>
    <property type="evidence" value="ECO:0000318"/>
    <property type="project" value="GO_Central"/>
</dbReference>
<reference evidence="6" key="2">
    <citation type="submission" date="2025-08" db="UniProtKB">
        <authorList>
            <consortium name="RefSeq"/>
        </authorList>
    </citation>
    <scope>IDENTIFICATION</scope>
    <source>
        <tissue evidence="6">Leaf</tissue>
    </source>
</reference>
<gene>
    <name evidence="6" type="primary">LOC110788905</name>
</gene>
<dbReference type="InterPro" id="IPR029058">
    <property type="entry name" value="AB_hydrolase_fold"/>
</dbReference>
<evidence type="ECO:0000256" key="1">
    <source>
        <dbReference type="ARBA" id="ARBA00010884"/>
    </source>
</evidence>
<keyword evidence="3" id="KW-1133">Transmembrane helix</keyword>
<sequence length="601" mass="67113">MTPIPEFLIPISRVVEYIIQFPLFITIMDDLSPILNPDSNSPYQLILRALLMIPISHYLIGFAISVAVFLYNFLELHLIRDILTGFRGQPITLTFNSESKFYEGVVSKCRVLHGRYLATPWLASPHLQTTFLNFFGRAPVFNYKRQIFHLSDGGTIALDWLMSSDVKGSAVYVDNVIPENDRTPTILVVPGLTSDSDSPYLKHLVYNTAKCGWNVVVSNHRGLGGVSITSDCFYNAGWTDDLRVVIHHLHSKYPNSPLFVVGTSIGANVLVKFLGEDGEDIPIAGAVAICSPWDLLIGARFIGRKLVQKLYDRALTVGLQGYAQLHQPRYSRLANWEGIIKSRSIRDFDTHATCVVGKYETVDTYYRRCSSTSYVDKVAVPLLCISALDDPVCTTEAIPWDECRFNKNIVLATPQHGGHLAFFEGITASSLWWVRAVTEFLGVLHSSPYMHRQKKVQKPGLVLPPEPSIDQGPYVNVSAQGGMVAAVVNEPTGTDEFEDSSELNKPTSEMAEDPVQQPRESDVRSDSQTNVQVSSTCDSPCHSATSLFKRRLEQLSRHSRKSIWLLAYVAIVTSWPLLGSALSFFFKRKIKNISPARLQKK</sequence>
<dbReference type="Gene3D" id="3.40.50.1820">
    <property type="entry name" value="alpha/beta hydrolase"/>
    <property type="match status" value="1"/>
</dbReference>
<evidence type="ECO:0000313" key="6">
    <source>
        <dbReference type="RefSeq" id="XP_021849261.1"/>
    </source>
</evidence>
<comment type="similarity">
    <text evidence="1">Belongs to the AB hydrolase superfamily. AB hydrolase 4 family.</text>
</comment>
<dbReference type="PANTHER" id="PTHR10794">
    <property type="entry name" value="ABHYDROLASE DOMAIN-CONTAINING PROTEIN"/>
    <property type="match status" value="1"/>
</dbReference>
<accession>A0A9R0IH61</accession>
<feature type="domain" description="AB hydrolase-1" evidence="4">
    <location>
        <begin position="184"/>
        <end position="425"/>
    </location>
</feature>
<dbReference type="KEGG" id="soe:110788905"/>
<keyword evidence="5" id="KW-1185">Reference proteome</keyword>
<evidence type="ECO:0000256" key="3">
    <source>
        <dbReference type="SAM" id="Phobius"/>
    </source>
</evidence>
<feature type="transmembrane region" description="Helical" evidence="3">
    <location>
        <begin position="563"/>
        <end position="586"/>
    </location>
</feature>
<evidence type="ECO:0000256" key="2">
    <source>
        <dbReference type="SAM" id="MobiDB-lite"/>
    </source>
</evidence>